<dbReference type="GO" id="GO:0004318">
    <property type="term" value="F:enoyl-[acyl-carrier-protein] reductase (NADH) activity"/>
    <property type="evidence" value="ECO:0007669"/>
    <property type="project" value="UniProtKB-EC"/>
</dbReference>
<evidence type="ECO:0000256" key="18">
    <source>
        <dbReference type="ARBA" id="ARBA00023239"/>
    </source>
</evidence>
<dbReference type="EC" id="2.3.1.39" evidence="8"/>
<dbReference type="Pfam" id="PF17828">
    <property type="entry name" value="FAS_N"/>
    <property type="match status" value="1"/>
</dbReference>
<keyword evidence="12" id="KW-0276">Fatty acid metabolism</keyword>
<dbReference type="FunFam" id="3.40.366.10:FF:000003">
    <property type="entry name" value="Fatty acid synthase subunit beta dehydratase"/>
    <property type="match status" value="1"/>
</dbReference>
<keyword evidence="13" id="KW-0521">NADP</keyword>
<evidence type="ECO:0000256" key="24">
    <source>
        <dbReference type="ARBA" id="ARBA00048572"/>
    </source>
</evidence>
<accession>A0A5N6KRE5</accession>
<dbReference type="InterPro" id="IPR002539">
    <property type="entry name" value="MaoC-like_dom"/>
</dbReference>
<dbReference type="InterPro" id="IPR032088">
    <property type="entry name" value="SAT"/>
</dbReference>
<dbReference type="InterPro" id="IPR050830">
    <property type="entry name" value="Fungal_FAS"/>
</dbReference>
<evidence type="ECO:0000256" key="22">
    <source>
        <dbReference type="ARBA" id="ARBA00048462"/>
    </source>
</evidence>
<dbReference type="EC" id="3.1.2.14" evidence="3"/>
<dbReference type="InterPro" id="IPR039569">
    <property type="entry name" value="FAS1-like_DH_region"/>
</dbReference>
<sequence length="2150" mass="239202">MGGVWSVECPATPSTRPEAASACPFPTTLRCATQGQRLCSGARPPEPQGAARATPHLPRKACPLLRCIHHLPSVLLPPRPPAELYYRSLSPRSTTNTIILRDSKSCFTELQHDAFLATLPEATDELALDEEPSSVTELVARYLGFVAHELEVGDDPGYFDEVLKNVLTEFERAFLRGNEVHAVAASLPGIEQKKLIVVQSYYAARAAANRPPKAHASALLREAADDNAALYAIFGGQGNIEEYFDELREVWTTYSSLVDEFIDNSADLLQDLARHPDALKLYSQGLDVKQWLHNPDTLPDLDYLVSAPVSMPLIGLTQLAHYVVLCRVQGVDPGYIREHIKGTTGHSQGIVTAVAIAASGSWEEFEERAAQALKMLFWIGARSQQAYPRTSLAPSTLQDSVDNGEGVPTPMLSVRDLPIKAVQGHIDATNEYLPKERHIGISLINSNRNFVVAGPPISLYGLNLRLRKVKAPTGLDQNRIPHTERKIRFVNRFLPITTPFHSSYLDEALSLCLGDFEDVKIPSSALEIAVYNTHTGVDIREQQSDNVVPAVVKMITSEQVNWVKATEFPKATHMLDFGPGGISGIGVLTNRNKDGTGVRTILAGTMDSSNVEVGYKSELFDRDSEHAVKYAADWVKEHGPRLATTSAGQTYVDTKMSRLLGLPPLMVAGMTPCTVPWDFVATTMNAGYEIELAGGGYYNEKSMTEALSKIEKAIPAGRGITVNLIYVNPRAMAWQIPLIAKLRAEGVPIEGLTIGAGVPSIEVANEYIETLGIKHMSFKPGSIDAIQSTINIAKANPSFPIVMQWTGGRGGGHHSFEDFHQPILQMYSRIRRCSNLVLLAGSGFGGSDDTYPYLTGQWAEKFGYPPMPFDGCLFGSRMMVAKEAKTSPAAKQAIVDAVGVDDSEWERTYKGPAGGVITVRSEMGEPIHKLATRGVKFWAEMDEKIFSLDKAKRLPELQKNRDYIIKKLNDDYQKVWFGRNSAGKCVDLEDMTYTEVVRRMVDLMFVKHESRWIEKSLQKLTGDFIRRVEERFTTVEDKDSMLQSYSELDVPFETVDRILAAYPEASTQLINAQDVQHFLLLCQRRGQKPVPFVPSLDENFEFWFKKDSLWQSEDLEAVFGQDVGRVAILQGPMAVKYSTRVDEPIKEILDNIHSDHIKFLTRDLYHNDAKSIPKIEYFGGQLIESSPDIEVDGLTVEELDDKTVYRLASGANAKLPELDQWLALLAGKNYSWRHAFFTAEVFIQGQKFQTNPMRRVLAPAPGMMVEIVHPNEPLKTAISVVEHWVGNKDMQTASIRLVGDKKISVDLFEARTATGKPEPLPLLFTYHPETGYAPIREVMDGRNDRIKQFYYTAWFGNEPVPFDKPVTSTFDGGSAIVTSEAINDFVHAVGNTGEAFVDRPGKDVYAPMDFAIVVGWKAITMAIFPRAIDGDLLKLVHLSNGFRMLPGAEPLKKGDKVSTTAQINAVINQDSGKMVEVCGTIVREGSPVMEVTSQFLYRGAYTDFENTFQRTTEKPMNIHLGTSRDVAILRSKEWFQLESEDIDLRDKILTFRLQSFVRYKNKTVFSSVETRGEVLLELPTKEVVQVGSVDYSAGASHGNPVLDYLQRYGAVIDQPVNFENAIPLNGKTALELKAPSSNERYARVSGDYNPIHVSRTFASYAGLPGTITHGMYSSAAVRSLVETWAAENHIGRVRSFHASLVGMVLPNDTLEVRLQHVGMMAGRKIIKVETSNKETEEKVLLGEAEVEQPVSSYVFTGQGSQEQGMGMELYDNSEVAKEVWDRADRHFMDQYGFAITNIVRNNPKELTIHFGGPRGKAIRNNYIAMTFETVAADGSIKSEKMFKEVNENTTSYTYRSPTGLLSATQFTQPALTLMEKASFEDMRAKGLVQRDSTFAGHSLGEYSALAALADVMPIESLVSVVFYRGLTMQVAVERDEQGRSNYSMCAVNPSRISKTFNESALQFVVENIFETTDWLLEIVNLNVFNQQYVCAGDLRALDCLTNVMNYLKAQKIDIQALMQKMEVEEVKAKLVEIIQECAKQTEAKPTPLELSRGFATIPLRGIDVPFHSTFLRSGVKPFRSFLLKKITKTSIDPSKLVDKYIPNVTARPFQLTKEYFEDVYRLTSSPRIKDVLANWERYENSGPPVQPQSA</sequence>
<comment type="catalytic activity">
    <reaction evidence="21">
        <text>acetyl-CoA + n malonyl-CoA + 2n NADPH + 4n H(+) = a long-chain-acyl-CoA + n CoA + n CO2 + 2n NADP(+).</text>
        <dbReference type="EC" id="2.3.1.86"/>
    </reaction>
</comment>
<dbReference type="FunFam" id="1.20.930.70:FF:000001">
    <property type="entry name" value="Fatty acid synthase beta subunit dehydratase"/>
    <property type="match status" value="1"/>
</dbReference>
<name>A0A5N6KRE5_9ROSI</name>
<keyword evidence="18" id="KW-0456">Lyase</keyword>
<dbReference type="EMBL" id="VIBQ01000010">
    <property type="protein sequence ID" value="KAB8339215.1"/>
    <property type="molecule type" value="Genomic_DNA"/>
</dbReference>
<evidence type="ECO:0000256" key="7">
    <source>
        <dbReference type="ARBA" id="ARBA00013256"/>
    </source>
</evidence>
<keyword evidence="32" id="KW-1185">Reference proteome</keyword>
<dbReference type="FunFam" id="3.10.129.10:FF:000015">
    <property type="entry name" value="Fatty acid synthase subunit beta"/>
    <property type="match status" value="1"/>
</dbReference>
<evidence type="ECO:0000256" key="16">
    <source>
        <dbReference type="ARBA" id="ARBA00023098"/>
    </source>
</evidence>
<comment type="caution">
    <text evidence="31">The sequence shown here is derived from an EMBL/GenBank/DDBJ whole genome shotgun (WGS) entry which is preliminary data.</text>
</comment>
<dbReference type="PIRSF" id="PIRSF005562">
    <property type="entry name" value="FAS_yeast_beta"/>
    <property type="match status" value="1"/>
</dbReference>
<evidence type="ECO:0000313" key="32">
    <source>
        <dbReference type="Proteomes" id="UP000327013"/>
    </source>
</evidence>
<dbReference type="Proteomes" id="UP000327013">
    <property type="component" value="Unassembled WGS sequence"/>
</dbReference>
<dbReference type="InterPro" id="IPR013785">
    <property type="entry name" value="Aldolase_TIM"/>
</dbReference>
<evidence type="ECO:0000256" key="27">
    <source>
        <dbReference type="ARBA" id="ARBA00068309"/>
    </source>
</evidence>
<organism evidence="31 32">
    <name type="scientific">Carpinus fangiana</name>
    <dbReference type="NCBI Taxonomy" id="176857"/>
    <lineage>
        <taxon>Eukaryota</taxon>
        <taxon>Viridiplantae</taxon>
        <taxon>Streptophyta</taxon>
        <taxon>Embryophyta</taxon>
        <taxon>Tracheophyta</taxon>
        <taxon>Spermatophyta</taxon>
        <taxon>Magnoliopsida</taxon>
        <taxon>eudicotyledons</taxon>
        <taxon>Gunneridae</taxon>
        <taxon>Pentapetalae</taxon>
        <taxon>rosids</taxon>
        <taxon>fabids</taxon>
        <taxon>Fagales</taxon>
        <taxon>Betulaceae</taxon>
        <taxon>Carpinus</taxon>
    </lineage>
</organism>
<keyword evidence="14" id="KW-0560">Oxidoreductase</keyword>
<dbReference type="Gene3D" id="3.10.129.10">
    <property type="entry name" value="Hotdog Thioesterase"/>
    <property type="match status" value="2"/>
</dbReference>
<dbReference type="InterPro" id="IPR016452">
    <property type="entry name" value="Fas1/AflB-like"/>
</dbReference>
<dbReference type="CDD" id="cd03447">
    <property type="entry name" value="FAS_MaoC"/>
    <property type="match status" value="1"/>
</dbReference>
<protein>
    <recommendedName>
        <fullName evidence="27">Fatty acid synthase subunit beta</fullName>
        <ecNumber evidence="5">1.3.1.9</ecNumber>
        <ecNumber evidence="7">2.3.1.38</ecNumber>
        <ecNumber evidence="8">2.3.1.39</ecNumber>
        <ecNumber evidence="4">2.3.1.86</ecNumber>
        <ecNumber evidence="3">3.1.2.14</ecNumber>
        <ecNumber evidence="6">4.2.1.59</ecNumber>
    </recommendedName>
</protein>
<dbReference type="Gene3D" id="3.40.366.10">
    <property type="entry name" value="Malonyl-Coenzyme A Acyl Carrier Protein, domain 2"/>
    <property type="match status" value="3"/>
</dbReference>
<dbReference type="SUPFAM" id="SSF54637">
    <property type="entry name" value="Thioesterase/thiol ester dehydrase-isomerase"/>
    <property type="match status" value="2"/>
</dbReference>
<dbReference type="Gene3D" id="6.20.240.10">
    <property type="match status" value="1"/>
</dbReference>
<evidence type="ECO:0000256" key="11">
    <source>
        <dbReference type="ARBA" id="ARBA00022801"/>
    </source>
</evidence>
<evidence type="ECO:0000256" key="9">
    <source>
        <dbReference type="ARBA" id="ARBA00022516"/>
    </source>
</evidence>
<evidence type="ECO:0000313" key="31">
    <source>
        <dbReference type="EMBL" id="KAB8339215.1"/>
    </source>
</evidence>
<reference evidence="31 32" key="1">
    <citation type="submission" date="2019-06" db="EMBL/GenBank/DDBJ databases">
        <title>A chromosomal-level reference genome of Carpinus fangiana (Coryloideae, Betulaceae).</title>
        <authorList>
            <person name="Yang X."/>
            <person name="Wang Z."/>
            <person name="Zhang L."/>
            <person name="Hao G."/>
            <person name="Liu J."/>
            <person name="Yang Y."/>
        </authorList>
    </citation>
    <scope>NUCLEOTIDE SEQUENCE [LARGE SCALE GENOMIC DNA]</scope>
    <source>
        <strain evidence="31">Cfa_2016G</strain>
        <tissue evidence="31">Leaf</tissue>
    </source>
</reference>
<dbReference type="FunFam" id="3.40.366.10:FF:000007">
    <property type="entry name" value="Fatty acid synthase beta subunit dehydratase"/>
    <property type="match status" value="1"/>
</dbReference>
<comment type="similarity">
    <text evidence="2">Belongs to the fungal fatty acid synthetase subunit beta family.</text>
</comment>
<keyword evidence="29" id="KW-0175">Coiled coil</keyword>
<feature type="coiled-coil region" evidence="29">
    <location>
        <begin position="2007"/>
        <end position="2043"/>
    </location>
</feature>
<dbReference type="GO" id="GO:0004321">
    <property type="term" value="F:fatty-acyl-CoA synthase activity"/>
    <property type="evidence" value="ECO:0007669"/>
    <property type="project" value="UniProtKB-EC"/>
</dbReference>
<dbReference type="InterPro" id="IPR003965">
    <property type="entry name" value="Fatty_acid_synthase"/>
</dbReference>
<dbReference type="EC" id="2.3.1.38" evidence="7"/>
<evidence type="ECO:0000256" key="5">
    <source>
        <dbReference type="ARBA" id="ARBA00012996"/>
    </source>
</evidence>
<dbReference type="Pfam" id="PF00698">
    <property type="entry name" value="Acyl_transf_1"/>
    <property type="match status" value="1"/>
</dbReference>
<comment type="subunit">
    <text evidence="20">[Alpha(6)beta(6)] hexamers of two multifunctional subunits (alpha and beta).</text>
</comment>
<gene>
    <name evidence="31" type="ORF">FH972_022149</name>
</gene>
<dbReference type="Gene3D" id="6.10.250.1850">
    <property type="match status" value="1"/>
</dbReference>
<dbReference type="GO" id="GO:0004313">
    <property type="term" value="F:[acyl-carrier-protein] S-acetyltransferase activity"/>
    <property type="evidence" value="ECO:0007669"/>
    <property type="project" value="UniProtKB-EC"/>
</dbReference>
<dbReference type="Pfam" id="PF17951">
    <property type="entry name" value="FAS_meander"/>
    <property type="match status" value="1"/>
</dbReference>
<dbReference type="PANTHER" id="PTHR10982">
    <property type="entry name" value="MALONYL COA-ACYL CARRIER PROTEIN TRANSACYLASE"/>
    <property type="match status" value="1"/>
</dbReference>
<evidence type="ECO:0000256" key="15">
    <source>
        <dbReference type="ARBA" id="ARBA00023027"/>
    </source>
</evidence>
<dbReference type="Gene3D" id="3.20.20.70">
    <property type="entry name" value="Aldolase class I"/>
    <property type="match status" value="2"/>
</dbReference>
<dbReference type="InterPro" id="IPR041099">
    <property type="entry name" value="FAS1_N"/>
</dbReference>
<dbReference type="Pfam" id="PF01575">
    <property type="entry name" value="MaoC_dehydratas"/>
    <property type="match status" value="1"/>
</dbReference>
<evidence type="ECO:0000256" key="2">
    <source>
        <dbReference type="ARBA" id="ARBA00010009"/>
    </source>
</evidence>
<dbReference type="Pfam" id="PF22235">
    <property type="entry name" value="FAS1_thioest_ins"/>
    <property type="match status" value="1"/>
</dbReference>
<comment type="catalytic activity">
    <reaction evidence="25">
        <text>holo-[ACP] + acetyl-CoA = acetyl-[ACP] + CoA</text>
        <dbReference type="Rhea" id="RHEA:41788"/>
        <dbReference type="Rhea" id="RHEA-COMP:9621"/>
        <dbReference type="Rhea" id="RHEA-COMP:9685"/>
        <dbReference type="ChEBI" id="CHEBI:57287"/>
        <dbReference type="ChEBI" id="CHEBI:57288"/>
        <dbReference type="ChEBI" id="CHEBI:64479"/>
        <dbReference type="ChEBI" id="CHEBI:78446"/>
        <dbReference type="EC" id="2.3.1.38"/>
    </reaction>
</comment>
<dbReference type="Gene3D" id="3.30.70.2430">
    <property type="match status" value="1"/>
</dbReference>
<evidence type="ECO:0000256" key="29">
    <source>
        <dbReference type="SAM" id="Coils"/>
    </source>
</evidence>
<dbReference type="SMART" id="SM00827">
    <property type="entry name" value="PKS_AT"/>
    <property type="match status" value="1"/>
</dbReference>
<keyword evidence="17" id="KW-0275">Fatty acid biosynthesis</keyword>
<dbReference type="FunFam" id="3.10.129.10:FF:000017">
    <property type="entry name" value="Fatty acid synthase beta subunit dehydratase"/>
    <property type="match status" value="1"/>
</dbReference>
<keyword evidence="10" id="KW-0808">Transferase</keyword>
<dbReference type="Gene3D" id="6.10.60.10">
    <property type="match status" value="1"/>
</dbReference>
<dbReference type="EC" id="1.3.1.9" evidence="5"/>
<evidence type="ECO:0000256" key="10">
    <source>
        <dbReference type="ARBA" id="ARBA00022679"/>
    </source>
</evidence>
<evidence type="ECO:0000256" key="17">
    <source>
        <dbReference type="ARBA" id="ARBA00023160"/>
    </source>
</evidence>
<proteinExistence type="inferred from homology"/>
<evidence type="ECO:0000256" key="23">
    <source>
        <dbReference type="ARBA" id="ARBA00048536"/>
    </source>
</evidence>
<evidence type="ECO:0000256" key="4">
    <source>
        <dbReference type="ARBA" id="ARBA00012878"/>
    </source>
</evidence>
<dbReference type="OrthoDB" id="4251012at2759"/>
<dbReference type="SUPFAM" id="SSF52151">
    <property type="entry name" value="FabD/lysophospholipase-like"/>
    <property type="match status" value="2"/>
</dbReference>
<dbReference type="Gene3D" id="3.30.1120.100">
    <property type="match status" value="1"/>
</dbReference>
<evidence type="ECO:0000256" key="26">
    <source>
        <dbReference type="ARBA" id="ARBA00058855"/>
    </source>
</evidence>
<dbReference type="InterPro" id="IPR040883">
    <property type="entry name" value="FAS_meander"/>
</dbReference>
<evidence type="ECO:0000256" key="12">
    <source>
        <dbReference type="ARBA" id="ARBA00022832"/>
    </source>
</evidence>
<evidence type="ECO:0000259" key="30">
    <source>
        <dbReference type="SMART" id="SM00827"/>
    </source>
</evidence>
<dbReference type="GO" id="GO:0019171">
    <property type="term" value="F:(3R)-hydroxyacyl-[acyl-carrier-protein] dehydratase activity"/>
    <property type="evidence" value="ECO:0007669"/>
    <property type="project" value="UniProtKB-EC"/>
</dbReference>
<keyword evidence="15" id="KW-0520">NAD</keyword>
<dbReference type="EC" id="2.3.1.86" evidence="4"/>
<dbReference type="Pfam" id="PF08354">
    <property type="entry name" value="Fas1-AflB-like_hel"/>
    <property type="match status" value="1"/>
</dbReference>
<dbReference type="InterPro" id="IPR013565">
    <property type="entry name" value="Fas1/AflB-like_central"/>
</dbReference>
<evidence type="ECO:0000256" key="20">
    <source>
        <dbReference type="ARBA" id="ARBA00033756"/>
    </source>
</evidence>
<feature type="active site" description="For acetyltransferase activity" evidence="28">
    <location>
        <position position="347"/>
    </location>
</feature>
<evidence type="ECO:0000256" key="28">
    <source>
        <dbReference type="PIRSR" id="PIRSR005562-1"/>
    </source>
</evidence>
<dbReference type="Gene3D" id="1.20.930.70">
    <property type="match status" value="1"/>
</dbReference>
<dbReference type="InterPro" id="IPR029069">
    <property type="entry name" value="HotDog_dom_sf"/>
</dbReference>
<comment type="catalytic activity">
    <reaction evidence="23">
        <text>(9Z)-octadecenoyl-[ACP] + H2O = (9Z)-octadecenoate + holo-[ACP] + H(+)</text>
        <dbReference type="Rhea" id="RHEA:15057"/>
        <dbReference type="Rhea" id="RHEA-COMP:9685"/>
        <dbReference type="Rhea" id="RHEA-COMP:9924"/>
        <dbReference type="ChEBI" id="CHEBI:15377"/>
        <dbReference type="ChEBI" id="CHEBI:15378"/>
        <dbReference type="ChEBI" id="CHEBI:30823"/>
        <dbReference type="ChEBI" id="CHEBI:64479"/>
        <dbReference type="ChEBI" id="CHEBI:78783"/>
        <dbReference type="EC" id="3.1.2.14"/>
    </reaction>
</comment>
<dbReference type="Pfam" id="PF16073">
    <property type="entry name" value="SAT"/>
    <property type="match status" value="1"/>
</dbReference>
<dbReference type="GO" id="GO:0004314">
    <property type="term" value="F:[acyl-carrier-protein] S-malonyltransferase activity"/>
    <property type="evidence" value="ECO:0007669"/>
    <property type="project" value="UniProtKB-EC"/>
</dbReference>
<dbReference type="GO" id="GO:0016297">
    <property type="term" value="F:fatty acyl-[ACP] hydrolase activity"/>
    <property type="evidence" value="ECO:0007669"/>
    <property type="project" value="UniProtKB-EC"/>
</dbReference>
<evidence type="ECO:0000256" key="8">
    <source>
        <dbReference type="ARBA" id="ARBA00013258"/>
    </source>
</evidence>
<dbReference type="InterPro" id="IPR001227">
    <property type="entry name" value="Ac_transferase_dom_sf"/>
</dbReference>
<keyword evidence="9" id="KW-0444">Lipid biosynthesis</keyword>
<evidence type="ECO:0000256" key="25">
    <source>
        <dbReference type="ARBA" id="ARBA00048835"/>
    </source>
</evidence>
<dbReference type="Gene3D" id="6.10.140.1400">
    <property type="match status" value="1"/>
</dbReference>
<evidence type="ECO:0000256" key="3">
    <source>
        <dbReference type="ARBA" id="ARBA00012480"/>
    </source>
</evidence>
<evidence type="ECO:0000256" key="14">
    <source>
        <dbReference type="ARBA" id="ARBA00023002"/>
    </source>
</evidence>
<dbReference type="InterPro" id="IPR014043">
    <property type="entry name" value="Acyl_transferase_dom"/>
</dbReference>
<dbReference type="GO" id="GO:0004312">
    <property type="term" value="F:fatty acid synthase activity"/>
    <property type="evidence" value="ECO:0007669"/>
    <property type="project" value="InterPro"/>
</dbReference>
<comment type="function">
    <text evidence="26">Fatty acid synthetase catalyzes the formation of long-chain fatty acids from acetyl-CoA, malonyl-CoA and NADPH. The beta subunit contains domains for: [acyl-carrier-protein] acetyltransferase and malonyltransferase, S-acyl fatty acid synthase thioesterase, enoyl-[acyl-carrier-protein] reductase, and 3-hydroxypalmitoyl-[acyl-carrier-protein] dehydratase.</text>
</comment>
<dbReference type="Pfam" id="PF13452">
    <property type="entry name" value="FAS1_DH_region"/>
    <property type="match status" value="1"/>
</dbReference>
<evidence type="ECO:0000256" key="13">
    <source>
        <dbReference type="ARBA" id="ARBA00022857"/>
    </source>
</evidence>
<evidence type="ECO:0000256" key="6">
    <source>
        <dbReference type="ARBA" id="ARBA00013167"/>
    </source>
</evidence>
<evidence type="ECO:0000256" key="1">
    <source>
        <dbReference type="ARBA" id="ARBA00001055"/>
    </source>
</evidence>
<dbReference type="FunFam" id="3.40.366.10:FF:000006">
    <property type="entry name" value="Fatty acid synthase beta subunit dehydratase"/>
    <property type="match status" value="1"/>
</dbReference>
<dbReference type="FunFam" id="3.30.70.2430:FF:000001">
    <property type="entry name" value="Fatty acid synthase subunit beta"/>
    <property type="match status" value="1"/>
</dbReference>
<evidence type="ECO:0000256" key="19">
    <source>
        <dbReference type="ARBA" id="ARBA00023268"/>
    </source>
</evidence>
<dbReference type="GO" id="GO:0005835">
    <property type="term" value="C:fatty acid synthase complex"/>
    <property type="evidence" value="ECO:0007669"/>
    <property type="project" value="InterPro"/>
</dbReference>
<comment type="catalytic activity">
    <reaction evidence="24">
        <text>a 2,3-saturated acyl-[ACP] + NAD(+) = a (2E)-enoyl-[ACP] + NADH + H(+)</text>
        <dbReference type="Rhea" id="RHEA:10240"/>
        <dbReference type="Rhea" id="RHEA-COMP:9925"/>
        <dbReference type="Rhea" id="RHEA-COMP:9926"/>
        <dbReference type="ChEBI" id="CHEBI:15378"/>
        <dbReference type="ChEBI" id="CHEBI:57540"/>
        <dbReference type="ChEBI" id="CHEBI:57945"/>
        <dbReference type="ChEBI" id="CHEBI:78784"/>
        <dbReference type="ChEBI" id="CHEBI:78785"/>
        <dbReference type="EC" id="1.3.1.9"/>
    </reaction>
</comment>
<dbReference type="PANTHER" id="PTHR10982:SF21">
    <property type="entry name" value="FATTY ACID SYNTHASE SUBUNIT BETA"/>
    <property type="match status" value="1"/>
</dbReference>
<keyword evidence="19" id="KW-0511">Multifunctional enzyme</keyword>
<dbReference type="Gene3D" id="1.20.1050.120">
    <property type="match status" value="1"/>
</dbReference>
<evidence type="ECO:0000256" key="21">
    <source>
        <dbReference type="ARBA" id="ARBA00048237"/>
    </source>
</evidence>
<dbReference type="InterPro" id="IPR016035">
    <property type="entry name" value="Acyl_Trfase/lysoPLipase"/>
</dbReference>
<dbReference type="EC" id="4.2.1.59" evidence="6"/>
<keyword evidence="11" id="KW-0378">Hydrolase</keyword>
<dbReference type="PRINTS" id="PR01483">
    <property type="entry name" value="FASYNTHASE"/>
</dbReference>
<comment type="catalytic activity">
    <reaction evidence="22">
        <text>holo-[ACP] + malonyl-CoA = malonyl-[ACP] + CoA</text>
        <dbReference type="Rhea" id="RHEA:41792"/>
        <dbReference type="Rhea" id="RHEA-COMP:9623"/>
        <dbReference type="Rhea" id="RHEA-COMP:9685"/>
        <dbReference type="ChEBI" id="CHEBI:57287"/>
        <dbReference type="ChEBI" id="CHEBI:57384"/>
        <dbReference type="ChEBI" id="CHEBI:64479"/>
        <dbReference type="ChEBI" id="CHEBI:78449"/>
        <dbReference type="EC" id="2.3.1.39"/>
    </reaction>
</comment>
<keyword evidence="16" id="KW-0443">Lipid metabolism</keyword>
<dbReference type="FunFam" id="3.20.20.70:FF:000078">
    <property type="entry name" value="Fatty acid synthase beta subunit dehydratase"/>
    <property type="match status" value="1"/>
</dbReference>
<dbReference type="GO" id="GO:0006633">
    <property type="term" value="P:fatty acid biosynthetic process"/>
    <property type="evidence" value="ECO:0007669"/>
    <property type="project" value="UniProtKB-KW"/>
</dbReference>
<feature type="domain" description="Malonyl-CoA:ACP transacylase (MAT)" evidence="30">
    <location>
        <begin position="1754"/>
        <end position="2054"/>
    </location>
</feature>
<comment type="catalytic activity">
    <reaction evidence="1">
        <text>a (3R)-hydroxyacyl-[ACP] = a (2E)-enoyl-[ACP] + H2O</text>
        <dbReference type="Rhea" id="RHEA:13097"/>
        <dbReference type="Rhea" id="RHEA-COMP:9925"/>
        <dbReference type="Rhea" id="RHEA-COMP:9945"/>
        <dbReference type="ChEBI" id="CHEBI:15377"/>
        <dbReference type="ChEBI" id="CHEBI:78784"/>
        <dbReference type="ChEBI" id="CHEBI:78827"/>
        <dbReference type="EC" id="4.2.1.59"/>
    </reaction>
</comment>
<dbReference type="FunFam" id="3.30.1120.100:FF:000001">
    <property type="entry name" value="Fatty acid synthase beta subunit dehydratase"/>
    <property type="match status" value="1"/>
</dbReference>
<feature type="active site" description="For malonyltransferase activity" evidence="28">
    <location>
        <position position="1898"/>
    </location>
</feature>